<dbReference type="PANTHER" id="PTHR21104">
    <property type="entry name" value="FIBRONECTIN TYPE III DOMAIN-CONTAINING PROTEIN"/>
    <property type="match status" value="1"/>
</dbReference>
<dbReference type="InterPro" id="IPR032073">
    <property type="entry name" value="FNDC5_C"/>
</dbReference>
<sequence>MPSTVCVCTTALSAARGRQLWLQWRHHACLREPCSSSAGSCRSAAAAARVALASGDQRSVLLERLEPEAEYLVRVFASPGAATRANHTDAPVGLVRFVAPGSATAGNGSSGGGGVAAAGGRGVPAVATATRPVVRDEEIVIVVLVLSVWLAVILLFFNKWGKIRMLEPYQPQYQEQDPPSPPVLQVKSVVLERELRRLSSNANGGGAAALQRLQRLRHNSVFVGSQILVPLSRRVKSAEDIKSMVLQIEHQASTQSTAL</sequence>
<reference evidence="3 4" key="1">
    <citation type="journal article" date="2023" name="Arcadia Sci">
        <title>De novo assembly of a long-read Amblyomma americanum tick genome.</title>
        <authorList>
            <person name="Chou S."/>
            <person name="Poskanzer K.E."/>
            <person name="Rollins M."/>
            <person name="Thuy-Boun P.S."/>
        </authorList>
    </citation>
    <scope>NUCLEOTIDE SEQUENCE [LARGE SCALE GENOMIC DNA]</scope>
    <source>
        <strain evidence="3">F_SG_1</strain>
        <tissue evidence="3">Salivary glands</tissue>
    </source>
</reference>
<feature type="transmembrane region" description="Helical" evidence="1">
    <location>
        <begin position="139"/>
        <end position="157"/>
    </location>
</feature>
<evidence type="ECO:0000256" key="1">
    <source>
        <dbReference type="SAM" id="Phobius"/>
    </source>
</evidence>
<dbReference type="EMBL" id="JARKHS020002808">
    <property type="protein sequence ID" value="KAK8786337.1"/>
    <property type="molecule type" value="Genomic_DNA"/>
</dbReference>
<protein>
    <recommendedName>
        <fullName evidence="2">Fibronectin type III domain-containing protein</fullName>
    </recommendedName>
</protein>
<evidence type="ECO:0000313" key="3">
    <source>
        <dbReference type="EMBL" id="KAK8786337.1"/>
    </source>
</evidence>
<keyword evidence="1" id="KW-1133">Transmembrane helix</keyword>
<keyword evidence="1" id="KW-0472">Membrane</keyword>
<keyword evidence="4" id="KW-1185">Reference proteome</keyword>
<accession>A0AAQ4FG81</accession>
<evidence type="ECO:0000313" key="4">
    <source>
        <dbReference type="Proteomes" id="UP001321473"/>
    </source>
</evidence>
<organism evidence="3 4">
    <name type="scientific">Amblyomma americanum</name>
    <name type="common">Lone star tick</name>
    <dbReference type="NCBI Taxonomy" id="6943"/>
    <lineage>
        <taxon>Eukaryota</taxon>
        <taxon>Metazoa</taxon>
        <taxon>Ecdysozoa</taxon>
        <taxon>Arthropoda</taxon>
        <taxon>Chelicerata</taxon>
        <taxon>Arachnida</taxon>
        <taxon>Acari</taxon>
        <taxon>Parasitiformes</taxon>
        <taxon>Ixodida</taxon>
        <taxon>Ixodoidea</taxon>
        <taxon>Ixodidae</taxon>
        <taxon>Amblyomminae</taxon>
        <taxon>Amblyomma</taxon>
    </lineage>
</organism>
<gene>
    <name evidence="3" type="ORF">V5799_023882</name>
</gene>
<dbReference type="PANTHER" id="PTHR21104:SF1">
    <property type="entry name" value="FIBRONECTIN TYPE III DOMAIN-CONTAINING PROTEIN"/>
    <property type="match status" value="1"/>
</dbReference>
<feature type="domain" description="Fibronectin type III" evidence="2">
    <location>
        <begin position="133"/>
        <end position="245"/>
    </location>
</feature>
<dbReference type="Pfam" id="PF16066">
    <property type="entry name" value="DUF4808"/>
    <property type="match status" value="1"/>
</dbReference>
<dbReference type="Proteomes" id="UP001321473">
    <property type="component" value="Unassembled WGS sequence"/>
</dbReference>
<evidence type="ECO:0000259" key="2">
    <source>
        <dbReference type="Pfam" id="PF16066"/>
    </source>
</evidence>
<keyword evidence="1" id="KW-0812">Transmembrane</keyword>
<dbReference type="AlphaFoldDB" id="A0AAQ4FG81"/>
<proteinExistence type="predicted"/>
<name>A0AAQ4FG81_AMBAM</name>
<comment type="caution">
    <text evidence="3">The sequence shown here is derived from an EMBL/GenBank/DDBJ whole genome shotgun (WGS) entry which is preliminary data.</text>
</comment>